<feature type="transmembrane region" description="Helical" evidence="11">
    <location>
        <begin position="18"/>
        <end position="37"/>
    </location>
</feature>
<reference evidence="14 15" key="1">
    <citation type="journal article" date="2025" name="Int. J. Syst. Evol. Microbiol.">
        <title>Desulfovibrio falkowii sp. nov., Porphyromonas miyakawae sp. nov., Mediterraneibacter flintii sp. nov. and Owariibacterium komagatae gen. nov., sp. nov., isolated from human faeces.</title>
        <authorList>
            <person name="Hamaguchi T."/>
            <person name="Ohara M."/>
            <person name="Hisatomi A."/>
            <person name="Sekiguchi K."/>
            <person name="Takeda J.I."/>
            <person name="Ueyama J."/>
            <person name="Ito M."/>
            <person name="Nishiwaki H."/>
            <person name="Ogi T."/>
            <person name="Hirayama M."/>
            <person name="Ohkuma M."/>
            <person name="Sakamoto M."/>
            <person name="Ohno K."/>
        </authorList>
    </citation>
    <scope>NUCLEOTIDE SEQUENCE [LARGE SCALE GENOMIC DNA]</scope>
    <source>
        <strain evidence="14 15">13CB11C</strain>
    </source>
</reference>
<evidence type="ECO:0000256" key="9">
    <source>
        <dbReference type="ARBA" id="ARBA00023306"/>
    </source>
</evidence>
<keyword evidence="9 10" id="KW-0131">Cell cycle</keyword>
<evidence type="ECO:0000256" key="2">
    <source>
        <dbReference type="ARBA" id="ARBA00007379"/>
    </source>
</evidence>
<sequence>MAKKQPKPRHHSLVRNRIVAIVSIALPLFVLGWMGLIRSIQQGVERKVKQDFSFTIELDKKVDKEAGLKMVETLLKHPAVAQARYISVEEAAKELQKELGEDPTVVLGYNPLFPEIDIHLKATYLSPDSLPMVDSLIQSLSGVKQFTYQKDMLQSMNKQMEHISWGLFAILIVFLLIAGIQINNTTHMMIYARRSLIRSMTLLGAPFRLIRRPFVCRSMWNGFWASLLALLLLALSAWGASRYIGEDFFAYISNEAMLYVGGALILLGLVLSWLGAVFATNRYIKMDSGKIALS</sequence>
<evidence type="ECO:0000256" key="1">
    <source>
        <dbReference type="ARBA" id="ARBA00004651"/>
    </source>
</evidence>
<feature type="domain" description="ABC3 transporter permease C-terminal" evidence="12">
    <location>
        <begin position="169"/>
        <end position="286"/>
    </location>
</feature>
<dbReference type="RefSeq" id="WP_411915851.1">
    <property type="nucleotide sequence ID" value="NZ_BAAFSF010000004.1"/>
</dbReference>
<evidence type="ECO:0000313" key="15">
    <source>
        <dbReference type="Proteomes" id="UP001628220"/>
    </source>
</evidence>
<keyword evidence="4 10" id="KW-1003">Cell membrane</keyword>
<keyword evidence="6 11" id="KW-0812">Transmembrane</keyword>
<keyword evidence="8 10" id="KW-0472">Membrane</keyword>
<dbReference type="Gene3D" id="3.30.70.3040">
    <property type="match status" value="1"/>
</dbReference>
<dbReference type="PANTHER" id="PTHR47755:SF1">
    <property type="entry name" value="CELL DIVISION PROTEIN FTSX"/>
    <property type="match status" value="1"/>
</dbReference>
<evidence type="ECO:0000256" key="7">
    <source>
        <dbReference type="ARBA" id="ARBA00022989"/>
    </source>
</evidence>
<dbReference type="InterPro" id="IPR004513">
    <property type="entry name" value="FtsX"/>
</dbReference>
<organism evidence="14 15">
    <name type="scientific">Porphyromonas miyakawae</name>
    <dbReference type="NCBI Taxonomy" id="3137470"/>
    <lineage>
        <taxon>Bacteria</taxon>
        <taxon>Pseudomonadati</taxon>
        <taxon>Bacteroidota</taxon>
        <taxon>Bacteroidia</taxon>
        <taxon>Bacteroidales</taxon>
        <taxon>Porphyromonadaceae</taxon>
        <taxon>Porphyromonas</taxon>
    </lineage>
</organism>
<evidence type="ECO:0000313" key="14">
    <source>
        <dbReference type="EMBL" id="GAB1252080.1"/>
    </source>
</evidence>
<keyword evidence="15" id="KW-1185">Reference proteome</keyword>
<keyword evidence="5 10" id="KW-0132">Cell division</keyword>
<evidence type="ECO:0000256" key="3">
    <source>
        <dbReference type="ARBA" id="ARBA00021907"/>
    </source>
</evidence>
<evidence type="ECO:0000256" key="5">
    <source>
        <dbReference type="ARBA" id="ARBA00022618"/>
    </source>
</evidence>
<feature type="domain" description="FtsX extracellular" evidence="13">
    <location>
        <begin position="55"/>
        <end position="145"/>
    </location>
</feature>
<feature type="transmembrane region" description="Helical" evidence="11">
    <location>
        <begin position="256"/>
        <end position="280"/>
    </location>
</feature>
<evidence type="ECO:0000259" key="12">
    <source>
        <dbReference type="Pfam" id="PF02687"/>
    </source>
</evidence>
<comment type="caution">
    <text evidence="14">The sequence shown here is derived from an EMBL/GenBank/DDBJ whole genome shotgun (WGS) entry which is preliminary data.</text>
</comment>
<dbReference type="PIRSF" id="PIRSF003097">
    <property type="entry name" value="FtsX"/>
    <property type="match status" value="1"/>
</dbReference>
<evidence type="ECO:0000256" key="11">
    <source>
        <dbReference type="SAM" id="Phobius"/>
    </source>
</evidence>
<evidence type="ECO:0000256" key="6">
    <source>
        <dbReference type="ARBA" id="ARBA00022692"/>
    </source>
</evidence>
<evidence type="ECO:0000256" key="4">
    <source>
        <dbReference type="ARBA" id="ARBA00022475"/>
    </source>
</evidence>
<dbReference type="EMBL" id="BAAFSF010000004">
    <property type="protein sequence ID" value="GAB1252080.1"/>
    <property type="molecule type" value="Genomic_DNA"/>
</dbReference>
<gene>
    <name evidence="14" type="ORF">Tsumi_11860</name>
</gene>
<dbReference type="Pfam" id="PF02687">
    <property type="entry name" value="FtsX"/>
    <property type="match status" value="1"/>
</dbReference>
<feature type="transmembrane region" description="Helical" evidence="11">
    <location>
        <begin position="222"/>
        <end position="244"/>
    </location>
</feature>
<dbReference type="PANTHER" id="PTHR47755">
    <property type="entry name" value="CELL DIVISION PROTEIN FTSX"/>
    <property type="match status" value="1"/>
</dbReference>
<evidence type="ECO:0000256" key="10">
    <source>
        <dbReference type="PIRNR" id="PIRNR003097"/>
    </source>
</evidence>
<dbReference type="Proteomes" id="UP001628220">
    <property type="component" value="Unassembled WGS sequence"/>
</dbReference>
<protein>
    <recommendedName>
        <fullName evidence="3 10">Cell division protein FtsX</fullName>
    </recommendedName>
</protein>
<proteinExistence type="inferred from homology"/>
<evidence type="ECO:0000259" key="13">
    <source>
        <dbReference type="Pfam" id="PF18075"/>
    </source>
</evidence>
<comment type="similarity">
    <text evidence="2 10">Belongs to the ABC-4 integral membrane protein family. FtsX subfamily.</text>
</comment>
<comment type="subcellular location">
    <subcellularLocation>
        <location evidence="1">Cell membrane</location>
        <topology evidence="1">Multi-pass membrane protein</topology>
    </subcellularLocation>
</comment>
<keyword evidence="7 11" id="KW-1133">Transmembrane helix</keyword>
<evidence type="ECO:0000256" key="8">
    <source>
        <dbReference type="ARBA" id="ARBA00023136"/>
    </source>
</evidence>
<dbReference type="InterPro" id="IPR003838">
    <property type="entry name" value="ABC3_permease_C"/>
</dbReference>
<feature type="transmembrane region" description="Helical" evidence="11">
    <location>
        <begin position="162"/>
        <end position="182"/>
    </location>
</feature>
<dbReference type="InterPro" id="IPR040690">
    <property type="entry name" value="FtsX_ECD"/>
</dbReference>
<name>A0ABQ0E2Y7_9PORP</name>
<accession>A0ABQ0E2Y7</accession>
<dbReference type="Pfam" id="PF18075">
    <property type="entry name" value="FtsX_ECD"/>
    <property type="match status" value="1"/>
</dbReference>